<feature type="signal peptide" evidence="2">
    <location>
        <begin position="1"/>
        <end position="18"/>
    </location>
</feature>
<name>A0A427YA60_9TREE</name>
<dbReference type="STRING" id="105984.A0A427YA60"/>
<dbReference type="GO" id="GO:0006078">
    <property type="term" value="P:(1-&gt;6)-beta-D-glucan biosynthetic process"/>
    <property type="evidence" value="ECO:0007669"/>
    <property type="project" value="InterPro"/>
</dbReference>
<dbReference type="PANTHER" id="PTHR28154:SF1">
    <property type="entry name" value="CELL WALL SYNTHESIS PROTEIN KNH1-RELATED"/>
    <property type="match status" value="1"/>
</dbReference>
<protein>
    <recommendedName>
        <fullName evidence="3">Yeast cell wall synthesis Kre9/Knh1-like N-terminal domain-containing protein</fullName>
    </recommendedName>
</protein>
<gene>
    <name evidence="4" type="ORF">EHS24_000501</name>
</gene>
<proteinExistence type="predicted"/>
<keyword evidence="5" id="KW-1185">Reference proteome</keyword>
<dbReference type="OrthoDB" id="2432613at2759"/>
<feature type="chain" id="PRO_5019464896" description="Yeast cell wall synthesis Kre9/Knh1-like N-terminal domain-containing protein" evidence="2">
    <location>
        <begin position="19"/>
        <end position="216"/>
    </location>
</feature>
<evidence type="ECO:0000256" key="1">
    <source>
        <dbReference type="ARBA" id="ARBA00022729"/>
    </source>
</evidence>
<feature type="domain" description="Yeast cell wall synthesis Kre9/Knh1-like N-terminal" evidence="3">
    <location>
        <begin position="24"/>
        <end position="128"/>
    </location>
</feature>
<evidence type="ECO:0000313" key="4">
    <source>
        <dbReference type="EMBL" id="RSH87978.1"/>
    </source>
</evidence>
<reference evidence="4 5" key="1">
    <citation type="submission" date="2018-11" db="EMBL/GenBank/DDBJ databases">
        <title>Genome sequence of Apiotrichum porosum DSM 27194.</title>
        <authorList>
            <person name="Aliyu H."/>
            <person name="Gorte O."/>
            <person name="Ochsenreither K."/>
        </authorList>
    </citation>
    <scope>NUCLEOTIDE SEQUENCE [LARGE SCALE GENOMIC DNA]</scope>
    <source>
        <strain evidence="4 5">DSM 27194</strain>
    </source>
</reference>
<organism evidence="4 5">
    <name type="scientific">Apiotrichum porosum</name>
    <dbReference type="NCBI Taxonomy" id="105984"/>
    <lineage>
        <taxon>Eukaryota</taxon>
        <taxon>Fungi</taxon>
        <taxon>Dikarya</taxon>
        <taxon>Basidiomycota</taxon>
        <taxon>Agaricomycotina</taxon>
        <taxon>Tremellomycetes</taxon>
        <taxon>Trichosporonales</taxon>
        <taxon>Trichosporonaceae</taxon>
        <taxon>Apiotrichum</taxon>
    </lineage>
</organism>
<dbReference type="AlphaFoldDB" id="A0A427YA60"/>
<dbReference type="Pfam" id="PF10342">
    <property type="entry name" value="Kre9_KNH"/>
    <property type="match status" value="1"/>
</dbReference>
<accession>A0A427YA60</accession>
<dbReference type="GeneID" id="39585044"/>
<evidence type="ECO:0000313" key="5">
    <source>
        <dbReference type="Proteomes" id="UP000279236"/>
    </source>
</evidence>
<dbReference type="Proteomes" id="UP000279236">
    <property type="component" value="Unassembled WGS sequence"/>
</dbReference>
<dbReference type="GO" id="GO:0042546">
    <property type="term" value="P:cell wall biogenesis"/>
    <property type="evidence" value="ECO:0007669"/>
    <property type="project" value="InterPro"/>
</dbReference>
<dbReference type="InterPro" id="IPR045328">
    <property type="entry name" value="Kre9/Knh1"/>
</dbReference>
<keyword evidence="1 2" id="KW-0732">Signal</keyword>
<evidence type="ECO:0000259" key="3">
    <source>
        <dbReference type="Pfam" id="PF10342"/>
    </source>
</evidence>
<dbReference type="InterPro" id="IPR018466">
    <property type="entry name" value="Kre9/Knh1-like_N"/>
</dbReference>
<sequence length="216" mass="21619">MLFAPLAALLGLAAPALATIYTTSPVAATVATAGQVLNVSWVDDGTSPNLTTIGVCSIDLCVGSTTQQTCLQNLGESVDVSLASYLTTTINATAGESGDYWFVRYTSTNYTNATTAEPYMQFSARFTINNMTGTFDAAVSSEIATSTSVASSSTVASSTKSSTAAVSTTSAAHNSTSTGASATAAASTTVTASAADEIIAPVAFALLAGIAGYIAL</sequence>
<dbReference type="RefSeq" id="XP_028480186.1">
    <property type="nucleotide sequence ID" value="XM_028616329.1"/>
</dbReference>
<evidence type="ECO:0000256" key="2">
    <source>
        <dbReference type="SAM" id="SignalP"/>
    </source>
</evidence>
<dbReference type="EMBL" id="RSCE01000001">
    <property type="protein sequence ID" value="RSH87978.1"/>
    <property type="molecule type" value="Genomic_DNA"/>
</dbReference>
<dbReference type="PANTHER" id="PTHR28154">
    <property type="entry name" value="CELL WALL SYNTHESIS PROTEIN KNH1-RELATED"/>
    <property type="match status" value="1"/>
</dbReference>
<comment type="caution">
    <text evidence="4">The sequence shown here is derived from an EMBL/GenBank/DDBJ whole genome shotgun (WGS) entry which is preliminary data.</text>
</comment>